<comment type="similarity">
    <text evidence="1">Belongs to the colicins ColE2/ColE8/ColE9 and pyocins S1/S2 family.</text>
</comment>
<dbReference type="CDD" id="cd16363">
    <property type="entry name" value="Col_Im_like"/>
    <property type="match status" value="1"/>
</dbReference>
<evidence type="ECO:0000256" key="1">
    <source>
        <dbReference type="ARBA" id="ARBA00009346"/>
    </source>
</evidence>
<reference evidence="3 4" key="1">
    <citation type="submission" date="2018-06" db="EMBL/GenBank/DDBJ databases">
        <title>Three novel Pseudomonas species isolated from symptomatic oak.</title>
        <authorList>
            <person name="Bueno-Gonzalez V."/>
            <person name="Brady C."/>
        </authorList>
    </citation>
    <scope>NUCLEOTIDE SEQUENCE [LARGE SCALE GENOMIC DNA]</scope>
    <source>
        <strain evidence="3 4">P9A</strain>
    </source>
</reference>
<dbReference type="PRINTS" id="PR01299">
    <property type="entry name" value="PYOCIN"/>
</dbReference>
<comment type="caution">
    <text evidence="3">The sequence shown here is derived from an EMBL/GenBank/DDBJ whole genome shotgun (WGS) entry which is preliminary data.</text>
</comment>
<dbReference type="Gene3D" id="1.10.1200.20">
    <property type="entry name" value="Colicin E immunity protein"/>
    <property type="match status" value="1"/>
</dbReference>
<dbReference type="RefSeq" id="WP_131181165.1">
    <property type="nucleotide sequence ID" value="NZ_QJUI01000014.1"/>
</dbReference>
<dbReference type="OrthoDB" id="6810874at2"/>
<keyword evidence="2" id="KW-0079">Bacteriocin immunity</keyword>
<sequence>MKKSISDYTEAQFIQFLQEIRAANKSASDEVLGELLEQFRLLTEHPDGTDLIYYPEAGADNSNEGITETVKKWREANGLPSFKPRF</sequence>
<dbReference type="Pfam" id="PF01320">
    <property type="entry name" value="Colicin_Pyocin"/>
    <property type="match status" value="1"/>
</dbReference>
<dbReference type="InterPro" id="IPR000290">
    <property type="entry name" value="Colicin_pyocin"/>
</dbReference>
<dbReference type="SUPFAM" id="SSF47345">
    <property type="entry name" value="Colicin E immunity proteins"/>
    <property type="match status" value="1"/>
</dbReference>
<dbReference type="GO" id="GO:0030153">
    <property type="term" value="P:bacteriocin immunity"/>
    <property type="evidence" value="ECO:0007669"/>
    <property type="project" value="UniProtKB-KW"/>
</dbReference>
<accession>A0A4Q9QJ27</accession>
<organism evidence="3 4">
    <name type="scientific">Phytopseudomonas daroniae</name>
    <dbReference type="NCBI Taxonomy" id="2487519"/>
    <lineage>
        <taxon>Bacteria</taxon>
        <taxon>Pseudomonadati</taxon>
        <taxon>Pseudomonadota</taxon>
        <taxon>Gammaproteobacteria</taxon>
        <taxon>Pseudomonadales</taxon>
        <taxon>Pseudomonadaceae</taxon>
        <taxon>Phytopseudomonas</taxon>
    </lineage>
</organism>
<dbReference type="EMBL" id="QJUI01000014">
    <property type="protein sequence ID" value="TBU76557.1"/>
    <property type="molecule type" value="Genomic_DNA"/>
</dbReference>
<keyword evidence="4" id="KW-1185">Reference proteome</keyword>
<gene>
    <name evidence="3" type="ORF">DNK06_16925</name>
</gene>
<dbReference type="InterPro" id="IPR035900">
    <property type="entry name" value="Colicin_E_sf"/>
</dbReference>
<proteinExistence type="inferred from homology"/>
<protein>
    <submittedName>
        <fullName evidence="3">Bacteriocin immunity protein</fullName>
    </submittedName>
</protein>
<dbReference type="Proteomes" id="UP000292302">
    <property type="component" value="Unassembled WGS sequence"/>
</dbReference>
<evidence type="ECO:0000313" key="3">
    <source>
        <dbReference type="EMBL" id="TBU76557.1"/>
    </source>
</evidence>
<evidence type="ECO:0000313" key="4">
    <source>
        <dbReference type="Proteomes" id="UP000292302"/>
    </source>
</evidence>
<dbReference type="AlphaFoldDB" id="A0A4Q9QJ27"/>
<evidence type="ECO:0000256" key="2">
    <source>
        <dbReference type="ARBA" id="ARBA00023025"/>
    </source>
</evidence>
<name>A0A4Q9QJ27_9GAMM</name>
<dbReference type="GO" id="GO:0015643">
    <property type="term" value="F:toxic substance binding"/>
    <property type="evidence" value="ECO:0007669"/>
    <property type="project" value="InterPro"/>
</dbReference>